<proteinExistence type="predicted"/>
<dbReference type="AlphaFoldDB" id="M3F110"/>
<comment type="caution">
    <text evidence="1">The sequence shown here is derived from an EMBL/GenBank/DDBJ whole genome shotgun (WGS) entry which is preliminary data.</text>
</comment>
<organism evidence="1 2">
    <name type="scientific">Leptospira interrogans serovar Lora str. TE 1992</name>
    <dbReference type="NCBI Taxonomy" id="1193028"/>
    <lineage>
        <taxon>Bacteria</taxon>
        <taxon>Pseudomonadati</taxon>
        <taxon>Spirochaetota</taxon>
        <taxon>Spirochaetia</taxon>
        <taxon>Leptospirales</taxon>
        <taxon>Leptospiraceae</taxon>
        <taxon>Leptospira</taxon>
    </lineage>
</organism>
<dbReference type="Proteomes" id="UP000011754">
    <property type="component" value="Unassembled WGS sequence"/>
</dbReference>
<name>M3F110_LEPIR</name>
<reference evidence="1 2" key="1">
    <citation type="submission" date="2013-01" db="EMBL/GenBank/DDBJ databases">
        <authorList>
            <person name="Harkins D.M."/>
            <person name="Durkin A.S."/>
            <person name="Brinkac L.M."/>
            <person name="Haft D.H."/>
            <person name="Selengut J.D."/>
            <person name="Sanka R."/>
            <person name="DePew J."/>
            <person name="Purushe J."/>
            <person name="Hartskeerl R.A."/>
            <person name="Ahmed A."/>
            <person name="van der Linden H."/>
            <person name="Goris M.G.A."/>
            <person name="Vinetz J.M."/>
            <person name="Sutton G.G."/>
            <person name="Nierman W.C."/>
            <person name="Fouts D.E."/>
        </authorList>
    </citation>
    <scope>NUCLEOTIDE SEQUENCE [LARGE SCALE GENOMIC DNA]</scope>
    <source>
        <strain evidence="1 2">TE 1992</strain>
    </source>
</reference>
<dbReference type="EMBL" id="AKWW02000014">
    <property type="protein sequence ID" value="EMF44327.1"/>
    <property type="molecule type" value="Genomic_DNA"/>
</dbReference>
<protein>
    <submittedName>
        <fullName evidence="1">Uncharacterized protein</fullName>
    </submittedName>
</protein>
<evidence type="ECO:0000313" key="2">
    <source>
        <dbReference type="Proteomes" id="UP000011754"/>
    </source>
</evidence>
<gene>
    <name evidence="1" type="ORF">LEP1GSC067_1130</name>
</gene>
<evidence type="ECO:0000313" key="1">
    <source>
        <dbReference type="EMBL" id="EMF44327.1"/>
    </source>
</evidence>
<sequence>MEKIPVKITPKIITTIEISINVKPFRLNLASLKFIQNS</sequence>
<accession>M3F110</accession>